<dbReference type="RefSeq" id="WP_025252274.1">
    <property type="nucleotide sequence ID" value="NZ_CP004353.1"/>
</dbReference>
<proteinExistence type="predicted"/>
<evidence type="ECO:0000313" key="2">
    <source>
        <dbReference type="EMBL" id="AHI22229.1"/>
    </source>
</evidence>
<dbReference type="EMBL" id="CP004353">
    <property type="protein sequence ID" value="AHI22229.1"/>
    <property type="molecule type" value="Genomic_DNA"/>
</dbReference>
<dbReference type="PANTHER" id="PTHR38441:SF1">
    <property type="entry name" value="MEMBRANE PROTEIN"/>
    <property type="match status" value="1"/>
</dbReference>
<keyword evidence="1" id="KW-0812">Transmembrane</keyword>
<dbReference type="Pfam" id="PF04341">
    <property type="entry name" value="DUF485"/>
    <property type="match status" value="1"/>
</dbReference>
<gene>
    <name evidence="2" type="ORF">B843_04200</name>
</gene>
<dbReference type="PANTHER" id="PTHR38441">
    <property type="entry name" value="INTEGRAL MEMBRANE PROTEIN-RELATED"/>
    <property type="match status" value="1"/>
</dbReference>
<dbReference type="InterPro" id="IPR007436">
    <property type="entry name" value="DUF485"/>
</dbReference>
<dbReference type="Proteomes" id="UP000019222">
    <property type="component" value="Chromosome"/>
</dbReference>
<name>W5XZU9_9CORY</name>
<accession>W5XZU9</accession>
<sequence>MTSSVQQQQRREPTAQEFREMQVSPEFVDLKKTFRSFTFPMSVAFFVWYLVYVLMATYMPDLMGKPVFGSVNVGVIFGIAQFVTTFLITWIYIKYANKNIEPRAAAIRQKMEG</sequence>
<evidence type="ECO:0008006" key="4">
    <source>
        <dbReference type="Google" id="ProtNLM"/>
    </source>
</evidence>
<reference evidence="2 3" key="1">
    <citation type="submission" date="2013-02" db="EMBL/GenBank/DDBJ databases">
        <title>The complete genome sequence of Corynebacterium vitaeruminis DSM 20294.</title>
        <authorList>
            <person name="Ruckert C."/>
            <person name="Albersmeier A."/>
            <person name="Kalinowski J."/>
        </authorList>
    </citation>
    <scope>NUCLEOTIDE SEQUENCE [LARGE SCALE GENOMIC DNA]</scope>
    <source>
        <strain evidence="3">ATCC 10234</strain>
    </source>
</reference>
<protein>
    <recommendedName>
        <fullName evidence="4">Integral membrane protein</fullName>
    </recommendedName>
</protein>
<dbReference type="AlphaFoldDB" id="W5XZU9"/>
<dbReference type="InterPro" id="IPR036259">
    <property type="entry name" value="MFS_trans_sf"/>
</dbReference>
<dbReference type="STRING" id="1224164.B843_04200"/>
<organism evidence="2 3">
    <name type="scientific">Corynebacterium vitaeruminis DSM 20294</name>
    <dbReference type="NCBI Taxonomy" id="1224164"/>
    <lineage>
        <taxon>Bacteria</taxon>
        <taxon>Bacillati</taxon>
        <taxon>Actinomycetota</taxon>
        <taxon>Actinomycetes</taxon>
        <taxon>Mycobacteriales</taxon>
        <taxon>Corynebacteriaceae</taxon>
        <taxon>Corynebacterium</taxon>
    </lineage>
</organism>
<feature type="transmembrane region" description="Helical" evidence="1">
    <location>
        <begin position="37"/>
        <end position="59"/>
    </location>
</feature>
<feature type="transmembrane region" description="Helical" evidence="1">
    <location>
        <begin position="71"/>
        <end position="93"/>
    </location>
</feature>
<dbReference type="eggNOG" id="COG3162">
    <property type="taxonomic scope" value="Bacteria"/>
</dbReference>
<keyword evidence="1" id="KW-0472">Membrane</keyword>
<evidence type="ECO:0000256" key="1">
    <source>
        <dbReference type="SAM" id="Phobius"/>
    </source>
</evidence>
<dbReference type="PATRIC" id="fig|1224164.3.peg.835"/>
<dbReference type="HOGENOM" id="CLU_123372_1_0_11"/>
<keyword evidence="3" id="KW-1185">Reference proteome</keyword>
<keyword evidence="1" id="KW-1133">Transmembrane helix</keyword>
<evidence type="ECO:0000313" key="3">
    <source>
        <dbReference type="Proteomes" id="UP000019222"/>
    </source>
</evidence>
<dbReference type="KEGG" id="cvt:B843_04200"/>
<dbReference type="SUPFAM" id="SSF103473">
    <property type="entry name" value="MFS general substrate transporter"/>
    <property type="match status" value="1"/>
</dbReference>